<feature type="domain" description="Cytochrome c" evidence="9">
    <location>
        <begin position="51"/>
        <end position="122"/>
    </location>
</feature>
<dbReference type="GO" id="GO:0009055">
    <property type="term" value="F:electron transfer activity"/>
    <property type="evidence" value="ECO:0007669"/>
    <property type="project" value="InterPro"/>
</dbReference>
<comment type="caution">
    <text evidence="10">The sequence shown here is derived from an EMBL/GenBank/DDBJ whole genome shotgun (WGS) entry which is preliminary data.</text>
</comment>
<feature type="binding site" description="covalent" evidence="6">
    <location>
        <position position="67"/>
    </location>
    <ligand>
        <name>heme c</name>
        <dbReference type="ChEBI" id="CHEBI:61717"/>
    </ligand>
</feature>
<evidence type="ECO:0000313" key="13">
    <source>
        <dbReference type="Proteomes" id="UP000297014"/>
    </source>
</evidence>
<keyword evidence="4" id="KW-0249">Electron transport</keyword>
<gene>
    <name evidence="11" type="ORF">AJ85_15655</name>
    <name evidence="10" type="ORF">BALCAV_0219470</name>
</gene>
<evidence type="ECO:0000313" key="12">
    <source>
        <dbReference type="Proteomes" id="UP000002754"/>
    </source>
</evidence>
<proteinExistence type="predicted"/>
<keyword evidence="12" id="KW-1185">Reference proteome</keyword>
<dbReference type="Pfam" id="PF13442">
    <property type="entry name" value="Cytochrome_CBB3"/>
    <property type="match status" value="1"/>
</dbReference>
<dbReference type="Gene3D" id="1.10.760.10">
    <property type="entry name" value="Cytochrome c-like domain"/>
    <property type="match status" value="1"/>
</dbReference>
<keyword evidence="8" id="KW-0812">Transmembrane</keyword>
<dbReference type="GO" id="GO:0016020">
    <property type="term" value="C:membrane"/>
    <property type="evidence" value="ECO:0007669"/>
    <property type="project" value="InterPro"/>
</dbReference>
<feature type="binding site" description="axial binding residue" evidence="7">
    <location>
        <position position="101"/>
    </location>
    <ligand>
        <name>heme c</name>
        <dbReference type="ChEBI" id="CHEBI:61717"/>
    </ligand>
    <ligandPart>
        <name>Fe</name>
        <dbReference type="ChEBI" id="CHEBI:18248"/>
    </ligandPart>
</feature>
<reference evidence="11 13" key="2">
    <citation type="submission" date="2014-01" db="EMBL/GenBank/DDBJ databases">
        <title>Draft genome sequencing of Bacillus alcalophilus CGMCC 1.3604.</title>
        <authorList>
            <person name="Yang J."/>
            <person name="Diao L."/>
            <person name="Yang S."/>
        </authorList>
    </citation>
    <scope>NUCLEOTIDE SEQUENCE [LARGE SCALE GENOMIC DNA]</scope>
    <source>
        <strain evidence="11 13">CGMCC 1.3604</strain>
    </source>
</reference>
<name>A0A094WGL3_ALKAL</name>
<evidence type="ECO:0000256" key="3">
    <source>
        <dbReference type="ARBA" id="ARBA00022723"/>
    </source>
</evidence>
<evidence type="ECO:0000259" key="9">
    <source>
        <dbReference type="PROSITE" id="PS51007"/>
    </source>
</evidence>
<keyword evidence="1" id="KW-0813">Transport</keyword>
<accession>A0A094WGL3</accession>
<dbReference type="PANTHER" id="PTHR37823">
    <property type="entry name" value="CYTOCHROME C-553-LIKE"/>
    <property type="match status" value="1"/>
</dbReference>
<keyword evidence="8" id="KW-0472">Membrane</keyword>
<feature type="binding site" description="covalent" evidence="6">
    <location>
        <position position="64"/>
    </location>
    <ligand>
        <name>heme c</name>
        <dbReference type="ChEBI" id="CHEBI:61717"/>
    </ligand>
</feature>
<keyword evidence="2 6" id="KW-0349">Heme</keyword>
<evidence type="ECO:0000313" key="11">
    <source>
        <dbReference type="EMBL" id="THG89684.1"/>
    </source>
</evidence>
<keyword evidence="5 7" id="KW-0408">Iron</keyword>
<evidence type="ECO:0000256" key="2">
    <source>
        <dbReference type="ARBA" id="ARBA00022617"/>
    </source>
</evidence>
<feature type="binding site" description="axial binding residue" evidence="7">
    <location>
        <position position="68"/>
    </location>
    <ligand>
        <name>heme c</name>
        <dbReference type="ChEBI" id="CHEBI:61717"/>
    </ligand>
    <ligandPart>
        <name>Fe</name>
        <dbReference type="ChEBI" id="CHEBI:18248"/>
    </ligandPart>
</feature>
<evidence type="ECO:0000313" key="10">
    <source>
        <dbReference type="EMBL" id="KGA95926.1"/>
    </source>
</evidence>
<sequence length="123" mass="12906">MKGRPLIPFAVIAIIGLLLITVLSFVGLNQREAMQEDAEGNGGEEVTEFDDPVAAGEEMAQQSCIGCHGGDLTGAGGPDLTNLDLSEEEIVHVIINGQGAMPAMPLDEIEADAIAQYLLSLNE</sequence>
<dbReference type="InterPro" id="IPR051811">
    <property type="entry name" value="Cytochrome_c550/c551-like"/>
</dbReference>
<dbReference type="NCBIfam" id="NF045773">
    <property type="entry name" value="cytochro_C550"/>
    <property type="match status" value="1"/>
</dbReference>
<dbReference type="InterPro" id="IPR012218">
    <property type="entry name" value="Cyt_c_BACSU-c550-type"/>
</dbReference>
<dbReference type="SUPFAM" id="SSF46626">
    <property type="entry name" value="Cytochrome c"/>
    <property type="match status" value="1"/>
</dbReference>
<keyword evidence="3 7" id="KW-0479">Metal-binding</keyword>
<dbReference type="STRING" id="1218173.BALCAV_0219470"/>
<dbReference type="RefSeq" id="WP_003323407.1">
    <property type="nucleotide sequence ID" value="NZ_ALPT02000093.1"/>
</dbReference>
<evidence type="ECO:0000256" key="7">
    <source>
        <dbReference type="PIRSR" id="PIRSR000025-2"/>
    </source>
</evidence>
<evidence type="ECO:0000256" key="8">
    <source>
        <dbReference type="SAM" id="Phobius"/>
    </source>
</evidence>
<dbReference type="PIRSF" id="PIRSF000025">
    <property type="entry name" value="Cytc_Bsub_c550"/>
    <property type="match status" value="1"/>
</dbReference>
<dbReference type="eggNOG" id="COG2010">
    <property type="taxonomic scope" value="Bacteria"/>
</dbReference>
<evidence type="ECO:0000256" key="4">
    <source>
        <dbReference type="ARBA" id="ARBA00022982"/>
    </source>
</evidence>
<comment type="PTM">
    <text evidence="6">Binds 1 heme c group covalently per subunit.</text>
</comment>
<dbReference type="EMBL" id="JALP01000203">
    <property type="protein sequence ID" value="THG89684.1"/>
    <property type="molecule type" value="Genomic_DNA"/>
</dbReference>
<dbReference type="InterPro" id="IPR009056">
    <property type="entry name" value="Cyt_c-like_dom"/>
</dbReference>
<dbReference type="GO" id="GO:0020037">
    <property type="term" value="F:heme binding"/>
    <property type="evidence" value="ECO:0007669"/>
    <property type="project" value="InterPro"/>
</dbReference>
<protein>
    <submittedName>
        <fullName evidence="10">Cytochrome C551</fullName>
    </submittedName>
</protein>
<dbReference type="OrthoDB" id="7933886at2"/>
<dbReference type="AlphaFoldDB" id="A0A094WGL3"/>
<evidence type="ECO:0000256" key="6">
    <source>
        <dbReference type="PIRSR" id="PIRSR000025-1"/>
    </source>
</evidence>
<feature type="transmembrane region" description="Helical" evidence="8">
    <location>
        <begin position="6"/>
        <end position="28"/>
    </location>
</feature>
<evidence type="ECO:0000256" key="5">
    <source>
        <dbReference type="ARBA" id="ARBA00023004"/>
    </source>
</evidence>
<reference evidence="10 12" key="1">
    <citation type="journal article" date="2014" name="Genome Announc.">
        <title>Draft Genome Sequence of Bacillus alcalophilus AV1934, a Classic Alkaliphile Isolated from Human Feces in 1934.</title>
        <authorList>
            <person name="Attie O."/>
            <person name="Jayaprakash A."/>
            <person name="Shah H."/>
            <person name="Paulsen I.T."/>
            <person name="Morino M."/>
            <person name="Takahashi Y."/>
            <person name="Narumi I."/>
            <person name="Sachidanandam R."/>
            <person name="Satoh K."/>
            <person name="Ito M."/>
            <person name="Krulwich T.A."/>
        </authorList>
    </citation>
    <scope>NUCLEOTIDE SEQUENCE [LARGE SCALE GENOMIC DNA]</scope>
    <source>
        <strain evidence="10 12">AV1934</strain>
    </source>
</reference>
<keyword evidence="8" id="KW-1133">Transmembrane helix</keyword>
<evidence type="ECO:0000256" key="1">
    <source>
        <dbReference type="ARBA" id="ARBA00022448"/>
    </source>
</evidence>
<dbReference type="InterPro" id="IPR054780">
    <property type="entry name" value="Cytochro_C550_firm"/>
</dbReference>
<dbReference type="PROSITE" id="PS51007">
    <property type="entry name" value="CYTC"/>
    <property type="match status" value="1"/>
</dbReference>
<organism evidence="10 12">
    <name type="scientific">Alkalihalobacillus alcalophilus ATCC 27647 = CGMCC 1.3604</name>
    <dbReference type="NCBI Taxonomy" id="1218173"/>
    <lineage>
        <taxon>Bacteria</taxon>
        <taxon>Bacillati</taxon>
        <taxon>Bacillota</taxon>
        <taxon>Bacilli</taxon>
        <taxon>Bacillales</taxon>
        <taxon>Bacillaceae</taxon>
        <taxon>Alkalihalobacillus</taxon>
    </lineage>
</organism>
<dbReference type="PANTHER" id="PTHR37823:SF4">
    <property type="entry name" value="MENAQUINOL-CYTOCHROME C REDUCTASE CYTOCHROME B_C SUBUNIT"/>
    <property type="match status" value="1"/>
</dbReference>
<dbReference type="InterPro" id="IPR036909">
    <property type="entry name" value="Cyt_c-like_dom_sf"/>
</dbReference>
<dbReference type="GO" id="GO:0005506">
    <property type="term" value="F:iron ion binding"/>
    <property type="evidence" value="ECO:0007669"/>
    <property type="project" value="InterPro"/>
</dbReference>
<dbReference type="Proteomes" id="UP000002754">
    <property type="component" value="Unassembled WGS sequence"/>
</dbReference>
<dbReference type="Proteomes" id="UP000297014">
    <property type="component" value="Unassembled WGS sequence"/>
</dbReference>
<dbReference type="EMBL" id="ALPT02000093">
    <property type="protein sequence ID" value="KGA95926.1"/>
    <property type="molecule type" value="Genomic_DNA"/>
</dbReference>